<evidence type="ECO:0000259" key="12">
    <source>
        <dbReference type="Pfam" id="PF07730"/>
    </source>
</evidence>
<reference evidence="13 14" key="1">
    <citation type="submission" date="2023-12" db="EMBL/GenBank/DDBJ databases">
        <title>Amycolatopsis sp. V23-08.</title>
        <authorList>
            <person name="Somphong A."/>
        </authorList>
    </citation>
    <scope>NUCLEOTIDE SEQUENCE [LARGE SCALE GENOMIC DNA]</scope>
    <source>
        <strain evidence="13 14">V23-08</strain>
    </source>
</reference>
<keyword evidence="10" id="KW-0812">Transmembrane</keyword>
<keyword evidence="14" id="KW-1185">Reference proteome</keyword>
<keyword evidence="8" id="KW-0902">Two-component regulatory system</keyword>
<dbReference type="InterPro" id="IPR036890">
    <property type="entry name" value="HATPase_C_sf"/>
</dbReference>
<evidence type="ECO:0000256" key="1">
    <source>
        <dbReference type="ARBA" id="ARBA00000085"/>
    </source>
</evidence>
<dbReference type="InterPro" id="IPR003594">
    <property type="entry name" value="HATPase_dom"/>
</dbReference>
<sequence>MTADRPFAFAGPLARPSGPLPRPSRPGWAFDIALAFVVTTIGLNYLGALDNRIPLDEHTARMLGLVALSLASGVALVFRRRYPLTAFWVALAALVLTPDLASRLTFYPFVVAAYSAAAFSPYRAPTLVSLLLGVFETGELRYDVWPIVPTHYVTLLVVVPMLVATLGLRAWRVRADAERERVAEVERQQAERLRGAVEDERARIARELHDVVTHNVSVMVIQAGAARKIMDLAPDQAREALLAVEDSGRLAMTELRQAMGLLTTDSDGPDLTPQPGLDGLPALVGRVRAAGADVELTVTGPERPVPSGIGLAAYRVVQEALTNAVKHAAGAAARVVVDYGPDRLRVEVTDTGGAAAPAAATGDGRGLPGLRERLALYGGTLQTGRRPTGGFRVEALIPWEAA</sequence>
<feature type="coiled-coil region" evidence="9">
    <location>
        <begin position="168"/>
        <end position="207"/>
    </location>
</feature>
<dbReference type="SUPFAM" id="SSF55874">
    <property type="entry name" value="ATPase domain of HSP90 chaperone/DNA topoisomerase II/histidine kinase"/>
    <property type="match status" value="1"/>
</dbReference>
<evidence type="ECO:0000313" key="14">
    <source>
        <dbReference type="Proteomes" id="UP001304298"/>
    </source>
</evidence>
<feature type="transmembrane region" description="Helical" evidence="10">
    <location>
        <begin position="152"/>
        <end position="171"/>
    </location>
</feature>
<dbReference type="PANTHER" id="PTHR24421:SF10">
    <property type="entry name" value="NITRATE_NITRITE SENSOR PROTEIN NARQ"/>
    <property type="match status" value="1"/>
</dbReference>
<evidence type="ECO:0000313" key="13">
    <source>
        <dbReference type="EMBL" id="MEA5364837.1"/>
    </source>
</evidence>
<feature type="transmembrane region" description="Helical" evidence="10">
    <location>
        <begin position="60"/>
        <end position="78"/>
    </location>
</feature>
<evidence type="ECO:0000256" key="6">
    <source>
        <dbReference type="ARBA" id="ARBA00022777"/>
    </source>
</evidence>
<dbReference type="InterPro" id="IPR011712">
    <property type="entry name" value="Sig_transdc_His_kin_sub3_dim/P"/>
</dbReference>
<evidence type="ECO:0000256" key="10">
    <source>
        <dbReference type="SAM" id="Phobius"/>
    </source>
</evidence>
<name>A0ABU5REX9_9PSEU</name>
<evidence type="ECO:0000256" key="8">
    <source>
        <dbReference type="ARBA" id="ARBA00023012"/>
    </source>
</evidence>
<evidence type="ECO:0000256" key="5">
    <source>
        <dbReference type="ARBA" id="ARBA00022741"/>
    </source>
</evidence>
<dbReference type="RefSeq" id="WP_323332902.1">
    <property type="nucleotide sequence ID" value="NZ_JAYFSI010000010.1"/>
</dbReference>
<keyword evidence="7" id="KW-0067">ATP-binding</keyword>
<feature type="domain" description="Signal transduction histidine kinase subgroup 3 dimerisation and phosphoacceptor" evidence="12">
    <location>
        <begin position="200"/>
        <end position="264"/>
    </location>
</feature>
<evidence type="ECO:0000256" key="3">
    <source>
        <dbReference type="ARBA" id="ARBA00022553"/>
    </source>
</evidence>
<gene>
    <name evidence="13" type="ORF">VA596_35260</name>
</gene>
<accession>A0ABU5REX9</accession>
<keyword evidence="3" id="KW-0597">Phosphoprotein</keyword>
<dbReference type="GO" id="GO:0016301">
    <property type="term" value="F:kinase activity"/>
    <property type="evidence" value="ECO:0007669"/>
    <property type="project" value="UniProtKB-KW"/>
</dbReference>
<feature type="transmembrane region" description="Helical" evidence="10">
    <location>
        <begin position="109"/>
        <end position="132"/>
    </location>
</feature>
<dbReference type="EC" id="2.7.13.3" evidence="2"/>
<keyword evidence="10" id="KW-0472">Membrane</keyword>
<protein>
    <recommendedName>
        <fullName evidence="2">histidine kinase</fullName>
        <ecNumber evidence="2">2.7.13.3</ecNumber>
    </recommendedName>
</protein>
<evidence type="ECO:0000256" key="4">
    <source>
        <dbReference type="ARBA" id="ARBA00022679"/>
    </source>
</evidence>
<dbReference type="PANTHER" id="PTHR24421">
    <property type="entry name" value="NITRATE/NITRITE SENSOR PROTEIN NARX-RELATED"/>
    <property type="match status" value="1"/>
</dbReference>
<comment type="caution">
    <text evidence="13">The sequence shown here is derived from an EMBL/GenBank/DDBJ whole genome shotgun (WGS) entry which is preliminary data.</text>
</comment>
<comment type="catalytic activity">
    <reaction evidence="1">
        <text>ATP + protein L-histidine = ADP + protein N-phospho-L-histidine.</text>
        <dbReference type="EC" id="2.7.13.3"/>
    </reaction>
</comment>
<evidence type="ECO:0000256" key="7">
    <source>
        <dbReference type="ARBA" id="ARBA00022840"/>
    </source>
</evidence>
<dbReference type="Gene3D" id="1.20.5.1930">
    <property type="match status" value="1"/>
</dbReference>
<organism evidence="13 14">
    <name type="scientific">Amycolatopsis heterodermiae</name>
    <dbReference type="NCBI Taxonomy" id="3110235"/>
    <lineage>
        <taxon>Bacteria</taxon>
        <taxon>Bacillati</taxon>
        <taxon>Actinomycetota</taxon>
        <taxon>Actinomycetes</taxon>
        <taxon>Pseudonocardiales</taxon>
        <taxon>Pseudonocardiaceae</taxon>
        <taxon>Amycolatopsis</taxon>
    </lineage>
</organism>
<feature type="transmembrane region" description="Helical" evidence="10">
    <location>
        <begin position="84"/>
        <end position="102"/>
    </location>
</feature>
<dbReference type="Pfam" id="PF07730">
    <property type="entry name" value="HisKA_3"/>
    <property type="match status" value="1"/>
</dbReference>
<keyword evidence="9" id="KW-0175">Coiled coil</keyword>
<dbReference type="InterPro" id="IPR050482">
    <property type="entry name" value="Sensor_HK_TwoCompSys"/>
</dbReference>
<proteinExistence type="predicted"/>
<dbReference type="Proteomes" id="UP001304298">
    <property type="component" value="Unassembled WGS sequence"/>
</dbReference>
<evidence type="ECO:0000256" key="2">
    <source>
        <dbReference type="ARBA" id="ARBA00012438"/>
    </source>
</evidence>
<evidence type="ECO:0000256" key="9">
    <source>
        <dbReference type="SAM" id="Coils"/>
    </source>
</evidence>
<keyword evidence="10" id="KW-1133">Transmembrane helix</keyword>
<keyword evidence="5" id="KW-0547">Nucleotide-binding</keyword>
<dbReference type="CDD" id="cd16917">
    <property type="entry name" value="HATPase_UhpB-NarQ-NarX-like"/>
    <property type="match status" value="1"/>
</dbReference>
<dbReference type="Gene3D" id="3.30.565.10">
    <property type="entry name" value="Histidine kinase-like ATPase, C-terminal domain"/>
    <property type="match status" value="1"/>
</dbReference>
<feature type="domain" description="Histidine kinase/HSP90-like ATPase" evidence="11">
    <location>
        <begin position="312"/>
        <end position="399"/>
    </location>
</feature>
<keyword evidence="4" id="KW-0808">Transferase</keyword>
<evidence type="ECO:0000259" key="11">
    <source>
        <dbReference type="Pfam" id="PF02518"/>
    </source>
</evidence>
<keyword evidence="6 13" id="KW-0418">Kinase</keyword>
<dbReference type="EMBL" id="JAYFSI010000010">
    <property type="protein sequence ID" value="MEA5364837.1"/>
    <property type="molecule type" value="Genomic_DNA"/>
</dbReference>
<dbReference type="Pfam" id="PF02518">
    <property type="entry name" value="HATPase_c"/>
    <property type="match status" value="1"/>
</dbReference>
<feature type="transmembrane region" description="Helical" evidence="10">
    <location>
        <begin position="28"/>
        <end position="48"/>
    </location>
</feature>